<dbReference type="InterPro" id="IPR002882">
    <property type="entry name" value="CofD"/>
</dbReference>
<proteinExistence type="inferred from homology"/>
<dbReference type="GO" id="GO:0043743">
    <property type="term" value="F:LPPG:FO 2-phospho-L-lactate transferase activity"/>
    <property type="evidence" value="ECO:0007669"/>
    <property type="project" value="InterPro"/>
</dbReference>
<accession>K1S8A3</accession>
<sequence length="392" mass="43246">CYGIAKVLVTDEMGFRELAKIIFVFVLGFTFTIISIICIQRRTLEILVEESDTRDLEDKSKVKSLIFNRKIYNQGPKVVVIGGGAGLNTVLRGLKNYTDNITAIVTVSDYGEQRSKSKQDLGTLPLDDVKGSYVALAANENEMDCLMNLTFKNPKLEGLKFGDIYLTAMKEAVGDFSASVEESSKILNMTGKVLPVTLDQIKICAELEDGTVVECKDKIPEMVSQKISKINRIFISPTNTRVAPGVIEAIEDADAIVLGPGSLYTNVIPNLLVPGVSKAIRESSAFKVYVSNIMTEYGQTDSYTLYDHIKAIIDHAGKGIIDYCIYDTGEIVPEYIRQYNKGGEELVEQDVSKVKEAGIKLIQRNMSTIENGRIRHNSDAIATSIIQLICDD</sequence>
<dbReference type="PANTHER" id="PTHR30135:SF3">
    <property type="entry name" value="GLUCONEOGENESIS FACTOR-RELATED"/>
    <property type="match status" value="1"/>
</dbReference>
<dbReference type="Pfam" id="PF01933">
    <property type="entry name" value="CofD"/>
    <property type="match status" value="1"/>
</dbReference>
<feature type="non-terminal residue" evidence="3">
    <location>
        <position position="1"/>
    </location>
</feature>
<keyword evidence="2" id="KW-0472">Membrane</keyword>
<feature type="transmembrane region" description="Helical" evidence="2">
    <location>
        <begin position="18"/>
        <end position="39"/>
    </location>
</feature>
<dbReference type="HAMAP" id="MF_00973">
    <property type="entry name" value="Gluconeogen_factor"/>
    <property type="match status" value="1"/>
</dbReference>
<dbReference type="EMBL" id="AJWZ01011912">
    <property type="protein sequence ID" value="EKC43721.1"/>
    <property type="molecule type" value="Genomic_DNA"/>
</dbReference>
<reference evidence="3" key="1">
    <citation type="journal article" date="2013" name="Environ. Microbiol.">
        <title>Microbiota from the distal guts of lean and obese adolescents exhibit partial functional redundancy besides clear differences in community structure.</title>
        <authorList>
            <person name="Ferrer M."/>
            <person name="Ruiz A."/>
            <person name="Lanza F."/>
            <person name="Haange S.B."/>
            <person name="Oberbach A."/>
            <person name="Till H."/>
            <person name="Bargiela R."/>
            <person name="Campoy C."/>
            <person name="Segura M.T."/>
            <person name="Richter M."/>
            <person name="von Bergen M."/>
            <person name="Seifert J."/>
            <person name="Suarez A."/>
        </authorList>
    </citation>
    <scope>NUCLEOTIDE SEQUENCE</scope>
</reference>
<protein>
    <recommendedName>
        <fullName evidence="4">YvcK family protein</fullName>
    </recommendedName>
</protein>
<dbReference type="PANTHER" id="PTHR30135">
    <property type="entry name" value="UNCHARACTERIZED PROTEIN YVCK-RELATED"/>
    <property type="match status" value="1"/>
</dbReference>
<dbReference type="Gene3D" id="3.40.50.10680">
    <property type="entry name" value="CofD-like domains"/>
    <property type="match status" value="1"/>
</dbReference>
<comment type="caution">
    <text evidence="3">The sequence shown here is derived from an EMBL/GenBank/DDBJ whole genome shotgun (WGS) entry which is preliminary data.</text>
</comment>
<dbReference type="InterPro" id="IPR010119">
    <property type="entry name" value="Gluconeogen_factor"/>
</dbReference>
<dbReference type="InterPro" id="IPR038136">
    <property type="entry name" value="CofD-like_dom_sf"/>
</dbReference>
<dbReference type="SUPFAM" id="SSF142338">
    <property type="entry name" value="CofD-like"/>
    <property type="match status" value="1"/>
</dbReference>
<organism evidence="3">
    <name type="scientific">human gut metagenome</name>
    <dbReference type="NCBI Taxonomy" id="408170"/>
    <lineage>
        <taxon>unclassified sequences</taxon>
        <taxon>metagenomes</taxon>
        <taxon>organismal metagenomes</taxon>
    </lineage>
</organism>
<keyword evidence="1" id="KW-0963">Cytoplasm</keyword>
<dbReference type="NCBIfam" id="TIGR01826">
    <property type="entry name" value="CofD_related"/>
    <property type="match status" value="1"/>
</dbReference>
<keyword evidence="2" id="KW-1133">Transmembrane helix</keyword>
<evidence type="ECO:0008006" key="4">
    <source>
        <dbReference type="Google" id="ProtNLM"/>
    </source>
</evidence>
<dbReference type="AlphaFoldDB" id="K1S8A3"/>
<gene>
    <name evidence="3" type="ORF">OBE_17855</name>
</gene>
<keyword evidence="2" id="KW-0812">Transmembrane</keyword>
<dbReference type="CDD" id="cd07187">
    <property type="entry name" value="YvcK_like"/>
    <property type="match status" value="1"/>
</dbReference>
<evidence type="ECO:0000256" key="2">
    <source>
        <dbReference type="SAM" id="Phobius"/>
    </source>
</evidence>
<feature type="non-terminal residue" evidence="3">
    <location>
        <position position="392"/>
    </location>
</feature>
<name>K1S8A3_9ZZZZ</name>
<evidence type="ECO:0000256" key="1">
    <source>
        <dbReference type="ARBA" id="ARBA00022490"/>
    </source>
</evidence>
<evidence type="ECO:0000313" key="3">
    <source>
        <dbReference type="EMBL" id="EKC43721.1"/>
    </source>
</evidence>